<dbReference type="InterPro" id="IPR042095">
    <property type="entry name" value="SUMF_sf"/>
</dbReference>
<dbReference type="PANTHER" id="PTHR23150">
    <property type="entry name" value="SULFATASE MODIFYING FACTOR 1, 2"/>
    <property type="match status" value="1"/>
</dbReference>
<dbReference type="InterPro" id="IPR034660">
    <property type="entry name" value="DinB/YfiT-like"/>
</dbReference>
<dbReference type="RefSeq" id="WP_016869846.1">
    <property type="nucleotide sequence ID" value="NZ_CAWNVR010000064.1"/>
</dbReference>
<dbReference type="Gene3D" id="1.20.120.450">
    <property type="entry name" value="dinb family like domain"/>
    <property type="match status" value="1"/>
</dbReference>
<dbReference type="InterPro" id="IPR024775">
    <property type="entry name" value="DinB-like"/>
</dbReference>
<dbReference type="InterPro" id="IPR016187">
    <property type="entry name" value="CTDL_fold"/>
</dbReference>
<dbReference type="Gene3D" id="3.90.1580.10">
    <property type="entry name" value="paralog of FGE (formylglycine-generating enzyme)"/>
    <property type="match status" value="1"/>
</dbReference>
<reference evidence="6 7" key="1">
    <citation type="submission" date="2017-08" db="EMBL/GenBank/DDBJ databases">
        <title>Genomes of Fischerella (Mastigocladus) sp. strains.</title>
        <authorList>
            <person name="Miller S.R."/>
        </authorList>
    </citation>
    <scope>NUCLEOTIDE SEQUENCE [LARGE SCALE GENOMIC DNA]</scope>
    <source>
        <strain evidence="6 7">CCMEE 5323</strain>
    </source>
</reference>
<proteinExistence type="predicted"/>
<evidence type="ECO:0000256" key="1">
    <source>
        <dbReference type="ARBA" id="ARBA00023002"/>
    </source>
</evidence>
<dbReference type="SUPFAM" id="SSF109854">
    <property type="entry name" value="DinB/YfiT-like putative metalloenzymes"/>
    <property type="match status" value="1"/>
</dbReference>
<keyword evidence="7" id="KW-1185">Reference proteome</keyword>
<name>A0A2N6K748_FISMU</name>
<evidence type="ECO:0000313" key="6">
    <source>
        <dbReference type="EMBL" id="PLZ93002.1"/>
    </source>
</evidence>
<keyword evidence="1" id="KW-0560">Oxidoreductase</keyword>
<protein>
    <submittedName>
        <fullName evidence="6">Ergothioneine biosynthesis protein EgtB</fullName>
    </submittedName>
</protein>
<evidence type="ECO:0000259" key="4">
    <source>
        <dbReference type="Pfam" id="PF03781"/>
    </source>
</evidence>
<dbReference type="EMBL" id="NRQW01000090">
    <property type="protein sequence ID" value="PLZ93002.1"/>
    <property type="molecule type" value="Genomic_DNA"/>
</dbReference>
<dbReference type="AlphaFoldDB" id="A0A2N6K748"/>
<organism evidence="6 7">
    <name type="scientific">Fischerella muscicola CCMEE 5323</name>
    <dbReference type="NCBI Taxonomy" id="2019572"/>
    <lineage>
        <taxon>Bacteria</taxon>
        <taxon>Bacillati</taxon>
        <taxon>Cyanobacteriota</taxon>
        <taxon>Cyanophyceae</taxon>
        <taxon>Nostocales</taxon>
        <taxon>Hapalosiphonaceae</taxon>
        <taxon>Fischerella</taxon>
    </lineage>
</organism>
<evidence type="ECO:0000313" key="7">
    <source>
        <dbReference type="Proteomes" id="UP000235036"/>
    </source>
</evidence>
<dbReference type="Pfam" id="PF03781">
    <property type="entry name" value="FGE-sulfatase"/>
    <property type="match status" value="1"/>
</dbReference>
<accession>A0A2N6K748</accession>
<dbReference type="SUPFAM" id="SSF56436">
    <property type="entry name" value="C-type lectin-like"/>
    <property type="match status" value="1"/>
</dbReference>
<evidence type="ECO:0000256" key="3">
    <source>
        <dbReference type="ARBA" id="ARBA00037882"/>
    </source>
</evidence>
<dbReference type="Proteomes" id="UP000235036">
    <property type="component" value="Unassembled WGS sequence"/>
</dbReference>
<dbReference type="InterPro" id="IPR051043">
    <property type="entry name" value="Sulfatase_Mod_Factor_Kinase"/>
</dbReference>
<gene>
    <name evidence="6" type="ORF">CEN44_04500</name>
</gene>
<comment type="caution">
    <text evidence="6">The sequence shown here is derived from an EMBL/GenBank/DDBJ whole genome shotgun (WGS) entry which is preliminary data.</text>
</comment>
<feature type="domain" description="Sulfatase-modifying factor enzyme-like" evidence="4">
    <location>
        <begin position="203"/>
        <end position="447"/>
    </location>
</feature>
<dbReference type="PANTHER" id="PTHR23150:SF36">
    <property type="entry name" value="HERCYNINE OXYGENASE"/>
    <property type="match status" value="1"/>
</dbReference>
<comment type="pathway">
    <text evidence="3">Amino-acid biosynthesis; ergothioneine biosynthesis.</text>
</comment>
<evidence type="ECO:0000259" key="5">
    <source>
        <dbReference type="Pfam" id="PF12867"/>
    </source>
</evidence>
<feature type="domain" description="DinB-like" evidence="5">
    <location>
        <begin position="17"/>
        <end position="137"/>
    </location>
</feature>
<sequence>MISELSKSSFKQTIFQAFTQCRAKTLTLFEGMDEVTFCHQAHPDFSPVGWHLGHIAYTESLWLLERSAGLPCMFPQYRRLFAADGLPKCDRVKLPNLEEICYYLNTVREKVFDYLEVTDLETEAPLWRFLLQHESQHSEIICFILEMCKLKDKEIGKCGKYNSKFFPSPHHPITPLPLIPTPLGEWGPRVPHHPTSPSPHHPEEMIQIPAGEFEMGNDSPDALDNERPAHRVYLDTYYIDRFPVTCGQYRAFMAAGGYENPQWWSKEGWEWLQTAKITQPLYWHEDLTWDNHPVCGVSYYEAEAYARFVGKRLPTEAEWEKAASWDARTNQRRAYAWGDAQPTPEHCNHDQKMGKTTPVNAYPAGQSPYGLYDTLGNVWEWTATWFDGYKGFQYYPYIGYSQVYFDRQHCVLKGGSWATRPWALRSSFRNWYHPGVQQVLAGFRCAKSENSLDLCCP</sequence>
<dbReference type="Pfam" id="PF12867">
    <property type="entry name" value="DinB_2"/>
    <property type="match status" value="1"/>
</dbReference>
<dbReference type="InterPro" id="IPR005532">
    <property type="entry name" value="SUMF_dom"/>
</dbReference>
<keyword evidence="2" id="KW-0408">Iron</keyword>
<evidence type="ECO:0000256" key="2">
    <source>
        <dbReference type="ARBA" id="ARBA00023004"/>
    </source>
</evidence>